<dbReference type="Proteomes" id="UP000011566">
    <property type="component" value="Unassembled WGS sequence"/>
</dbReference>
<evidence type="ECO:0000256" key="1">
    <source>
        <dbReference type="ARBA" id="ARBA00008984"/>
    </source>
</evidence>
<dbReference type="SUPFAM" id="SSF64307">
    <property type="entry name" value="SirA-like"/>
    <property type="match status" value="1"/>
</dbReference>
<dbReference type="InterPro" id="IPR001455">
    <property type="entry name" value="TusA-like"/>
</dbReference>
<dbReference type="CDD" id="cd00291">
    <property type="entry name" value="SirA_YedF_YeeD"/>
    <property type="match status" value="1"/>
</dbReference>
<evidence type="ECO:0000313" key="3">
    <source>
        <dbReference type="EMBL" id="EMA38360.1"/>
    </source>
</evidence>
<evidence type="ECO:0000259" key="2">
    <source>
        <dbReference type="Pfam" id="PF01206"/>
    </source>
</evidence>
<dbReference type="PANTHER" id="PTHR33279:SF6">
    <property type="entry name" value="SULFUR CARRIER PROTEIN YEDF-RELATED"/>
    <property type="match status" value="1"/>
</dbReference>
<comment type="similarity">
    <text evidence="1">Belongs to the sulfur carrier protein TusA family.</text>
</comment>
<dbReference type="InterPro" id="IPR036868">
    <property type="entry name" value="TusA-like_sf"/>
</dbReference>
<dbReference type="PATRIC" id="fig|1132509.6.peg.2119"/>
<reference evidence="3 4" key="1">
    <citation type="journal article" date="2014" name="PLoS Genet.">
        <title>Phylogenetically driven sequencing of extremely halophilic archaea reveals strategies for static and dynamic osmo-response.</title>
        <authorList>
            <person name="Becker E.A."/>
            <person name="Seitzer P.M."/>
            <person name="Tritt A."/>
            <person name="Larsen D."/>
            <person name="Krusor M."/>
            <person name="Yao A.I."/>
            <person name="Wu D."/>
            <person name="Madern D."/>
            <person name="Eisen J.A."/>
            <person name="Darling A.E."/>
            <person name="Facciotti M.T."/>
        </authorList>
    </citation>
    <scope>NUCLEOTIDE SEQUENCE [LARGE SCALE GENOMIC DNA]</scope>
    <source>
        <strain evidence="3 4">100A6</strain>
    </source>
</reference>
<dbReference type="eggNOG" id="arCOG02062">
    <property type="taxonomic scope" value="Archaea"/>
</dbReference>
<protein>
    <recommendedName>
        <fullName evidence="2">UPF0033 domain-containing protein</fullName>
    </recommendedName>
</protein>
<proteinExistence type="inferred from homology"/>
<organism evidence="3 4">
    <name type="scientific">Halococcus hamelinensis 100A6</name>
    <dbReference type="NCBI Taxonomy" id="1132509"/>
    <lineage>
        <taxon>Archaea</taxon>
        <taxon>Methanobacteriati</taxon>
        <taxon>Methanobacteriota</taxon>
        <taxon>Stenosarchaea group</taxon>
        <taxon>Halobacteria</taxon>
        <taxon>Halobacteriales</taxon>
        <taxon>Halococcaceae</taxon>
        <taxon>Halococcus</taxon>
    </lineage>
</organism>
<accession>M0M1S9</accession>
<gene>
    <name evidence="3" type="ORF">C447_09397</name>
</gene>
<keyword evidence="4" id="KW-1185">Reference proteome</keyword>
<dbReference type="AlphaFoldDB" id="M0M1S9"/>
<dbReference type="RefSeq" id="WP_007693222.1">
    <property type="nucleotide sequence ID" value="NZ_AJRK01000426.1"/>
</dbReference>
<sequence length="81" mass="8899">MSAERDVTETLDVQGENCPMPVIKTKQAIDGLGTDEVLEVLATDSGSMSDIRGWAGSTADVELVDQVEEPDVYRHYVRKTE</sequence>
<comment type="caution">
    <text evidence="3">The sequence shown here is derived from an EMBL/GenBank/DDBJ whole genome shotgun (WGS) entry which is preliminary data.</text>
</comment>
<name>M0M1S9_9EURY</name>
<dbReference type="OrthoDB" id="45650at2157"/>
<evidence type="ECO:0000313" key="4">
    <source>
        <dbReference type="Proteomes" id="UP000011566"/>
    </source>
</evidence>
<dbReference type="Pfam" id="PF01206">
    <property type="entry name" value="TusA"/>
    <property type="match status" value="1"/>
</dbReference>
<dbReference type="PANTHER" id="PTHR33279">
    <property type="entry name" value="SULFUR CARRIER PROTEIN YEDF-RELATED"/>
    <property type="match status" value="1"/>
</dbReference>
<dbReference type="Gene3D" id="3.30.110.40">
    <property type="entry name" value="TusA-like domain"/>
    <property type="match status" value="1"/>
</dbReference>
<dbReference type="EMBL" id="AOMB01000030">
    <property type="protein sequence ID" value="EMA38360.1"/>
    <property type="molecule type" value="Genomic_DNA"/>
</dbReference>
<feature type="domain" description="UPF0033" evidence="2">
    <location>
        <begin position="9"/>
        <end position="79"/>
    </location>
</feature>